<dbReference type="Proteomes" id="UP001620295">
    <property type="component" value="Unassembled WGS sequence"/>
</dbReference>
<accession>A0ABW8LHT9</accession>
<keyword evidence="3" id="KW-1185">Reference proteome</keyword>
<feature type="region of interest" description="Disordered" evidence="1">
    <location>
        <begin position="1"/>
        <end position="54"/>
    </location>
</feature>
<comment type="caution">
    <text evidence="2">The sequence shown here is derived from an EMBL/GenBank/DDBJ whole genome shotgun (WGS) entry which is preliminary data.</text>
</comment>
<gene>
    <name evidence="2" type="ORF">ACI2L5_10435</name>
</gene>
<evidence type="ECO:0000256" key="1">
    <source>
        <dbReference type="SAM" id="MobiDB-lite"/>
    </source>
</evidence>
<protein>
    <submittedName>
        <fullName evidence="2">Uncharacterized protein</fullName>
    </submittedName>
</protein>
<evidence type="ECO:0000313" key="2">
    <source>
        <dbReference type="EMBL" id="MFK4265349.1"/>
    </source>
</evidence>
<reference evidence="2 3" key="1">
    <citation type="submission" date="2024-11" db="EMBL/GenBank/DDBJ databases">
        <title>The Natural Products Discovery Center: Release of the First 8490 Sequenced Strains for Exploring Actinobacteria Biosynthetic Diversity.</title>
        <authorList>
            <person name="Kalkreuter E."/>
            <person name="Kautsar S.A."/>
            <person name="Yang D."/>
            <person name="Bader C.D."/>
            <person name="Teijaro C.N."/>
            <person name="Fluegel L."/>
            <person name="Davis C.M."/>
            <person name="Simpson J.R."/>
            <person name="Lauterbach L."/>
            <person name="Steele A.D."/>
            <person name="Gui C."/>
            <person name="Meng S."/>
            <person name="Li G."/>
            <person name="Viehrig K."/>
            <person name="Ye F."/>
            <person name="Su P."/>
            <person name="Kiefer A.F."/>
            <person name="Nichols A."/>
            <person name="Cepeda A.J."/>
            <person name="Yan W."/>
            <person name="Fan B."/>
            <person name="Jiang Y."/>
            <person name="Adhikari A."/>
            <person name="Zheng C.-J."/>
            <person name="Schuster L."/>
            <person name="Cowan T.M."/>
            <person name="Smanski M.J."/>
            <person name="Chevrette M.G."/>
            <person name="De Carvalho L.P.S."/>
            <person name="Shen B."/>
        </authorList>
    </citation>
    <scope>NUCLEOTIDE SEQUENCE [LARGE SCALE GENOMIC DNA]</scope>
    <source>
        <strain evidence="2 3">NPDC020863</strain>
    </source>
</reference>
<dbReference type="RefSeq" id="WP_404746059.1">
    <property type="nucleotide sequence ID" value="NZ_JBJDQH010000003.1"/>
</dbReference>
<evidence type="ECO:0000313" key="3">
    <source>
        <dbReference type="Proteomes" id="UP001620295"/>
    </source>
</evidence>
<organism evidence="2 3">
    <name type="scientific">Streptomyces milbemycinicus</name>
    <dbReference type="NCBI Taxonomy" id="476552"/>
    <lineage>
        <taxon>Bacteria</taxon>
        <taxon>Bacillati</taxon>
        <taxon>Actinomycetota</taxon>
        <taxon>Actinomycetes</taxon>
        <taxon>Kitasatosporales</taxon>
        <taxon>Streptomycetaceae</taxon>
        <taxon>Streptomyces</taxon>
    </lineage>
</organism>
<name>A0ABW8LHT9_9ACTN</name>
<proteinExistence type="predicted"/>
<sequence length="116" mass="12260">MTPRPHRHSLPAAANEPQRAVQPPPRTAVGEPKGAARQGVRSALGPDPQQTTVTGIQPGLHVRAEGIPVADWLCTCGHHERARDQAAVAELTERVSVGACPHRTTTTSSKEGRKAA</sequence>
<dbReference type="EMBL" id="JBJDQH010000003">
    <property type="protein sequence ID" value="MFK4265349.1"/>
    <property type="molecule type" value="Genomic_DNA"/>
</dbReference>